<gene>
    <name evidence="12" type="primary">fxlM</name>
    <name evidence="12" type="ORF">FQU76_24355</name>
</gene>
<accession>A0A5B8IKT6</accession>
<dbReference type="InterPro" id="IPR000682">
    <property type="entry name" value="PCMT"/>
</dbReference>
<dbReference type="Pfam" id="PF01135">
    <property type="entry name" value="PCMT"/>
    <property type="match status" value="1"/>
</dbReference>
<dbReference type="GO" id="GO:0005737">
    <property type="term" value="C:cytoplasm"/>
    <property type="evidence" value="ECO:0007669"/>
    <property type="project" value="UniProtKB-SubCell"/>
</dbReference>
<evidence type="ECO:0000256" key="2">
    <source>
        <dbReference type="ARBA" id="ARBA00005369"/>
    </source>
</evidence>
<dbReference type="NCBIfam" id="TIGR04364">
    <property type="entry name" value="methyltran_FxLD"/>
    <property type="match status" value="1"/>
</dbReference>
<dbReference type="RefSeq" id="WP_146482432.1">
    <property type="nucleotide sequence ID" value="NZ_CP042266.1"/>
</dbReference>
<evidence type="ECO:0000256" key="11">
    <source>
        <dbReference type="ARBA" id="ARBA00031350"/>
    </source>
</evidence>
<dbReference type="Proteomes" id="UP000320580">
    <property type="component" value="Chromosome"/>
</dbReference>
<proteinExistence type="inferred from homology"/>
<evidence type="ECO:0000256" key="7">
    <source>
        <dbReference type="ARBA" id="ARBA00022679"/>
    </source>
</evidence>
<evidence type="ECO:0000256" key="3">
    <source>
        <dbReference type="ARBA" id="ARBA00011890"/>
    </source>
</evidence>
<reference evidence="12 13" key="1">
    <citation type="submission" date="2019-07" db="EMBL/GenBank/DDBJ databases">
        <authorList>
            <person name="Zhu P."/>
        </authorList>
    </citation>
    <scope>NUCLEOTIDE SEQUENCE [LARGE SCALE GENOMIC DNA]</scope>
    <source>
        <strain evidence="12 13">SSL-25</strain>
    </source>
</reference>
<comment type="subcellular location">
    <subcellularLocation>
        <location evidence="1">Cytoplasm</location>
    </subcellularLocation>
</comment>
<keyword evidence="7 12" id="KW-0808">Transferase</keyword>
<evidence type="ECO:0000256" key="8">
    <source>
        <dbReference type="ARBA" id="ARBA00022691"/>
    </source>
</evidence>
<comment type="similarity">
    <text evidence="2">Belongs to the methyltransferase superfamily. L-isoaspartyl/D-aspartyl protein methyltransferase family.</text>
</comment>
<sequence>MTTVRDKNIDEEAASLRAAMVRELRDLEAITADSVAGAVAAVPRHLFAVGEPLKAAYAANQALVIKRDEDGTALSSLSATHIQAVMLEQAGIEPGMRVLEVGSGGYNAALIAELVGKEGASISVDIDAEIVERARKCLDAAGYEQVQVVRADAVAGVPELAPFDRIIVTAGAWDIPSAWLDQLSERGRIVVPLRMRGLTRSIAFDRAGGGSEEELVSDSYRLCGFVPMQGAGAYTERLIHVTDGLALRVDDQKQDFDTDALAAAVRSARLEVWSGAAFDLPDELELFLATNTPEMVMLHGSKDLVDQGLLALSVTRGVPALVSGGSFAYRTKRANEETGGFESGVLAHGPDAEQVAARYAELLRRWASDHQRRGAARISYRPMPAGTAEPSQGVVAKRLGAVAFSWS</sequence>
<evidence type="ECO:0000313" key="13">
    <source>
        <dbReference type="Proteomes" id="UP000320580"/>
    </source>
</evidence>
<keyword evidence="8" id="KW-0949">S-adenosyl-L-methionine</keyword>
<dbReference type="SUPFAM" id="SSF53335">
    <property type="entry name" value="S-adenosyl-L-methionine-dependent methyltransferases"/>
    <property type="match status" value="1"/>
</dbReference>
<dbReference type="OrthoDB" id="4035289at2"/>
<dbReference type="GO" id="GO:0032259">
    <property type="term" value="P:methylation"/>
    <property type="evidence" value="ECO:0007669"/>
    <property type="project" value="UniProtKB-KW"/>
</dbReference>
<evidence type="ECO:0000256" key="9">
    <source>
        <dbReference type="ARBA" id="ARBA00030757"/>
    </source>
</evidence>
<dbReference type="KEGG" id="sqz:FQU76_24355"/>
<name>A0A5B8IKT6_9ACTN</name>
<evidence type="ECO:0000313" key="12">
    <source>
        <dbReference type="EMBL" id="QDY79128.1"/>
    </source>
</evidence>
<dbReference type="GO" id="GO:0004719">
    <property type="term" value="F:protein-L-isoaspartate (D-aspartate) O-methyltransferase activity"/>
    <property type="evidence" value="ECO:0007669"/>
    <property type="project" value="UniProtKB-EC"/>
</dbReference>
<dbReference type="EMBL" id="CP042266">
    <property type="protein sequence ID" value="QDY79128.1"/>
    <property type="molecule type" value="Genomic_DNA"/>
</dbReference>
<dbReference type="InterPro" id="IPR029063">
    <property type="entry name" value="SAM-dependent_MTases_sf"/>
</dbReference>
<evidence type="ECO:0000256" key="4">
    <source>
        <dbReference type="ARBA" id="ARBA00013346"/>
    </source>
</evidence>
<dbReference type="InterPro" id="IPR027573">
    <property type="entry name" value="Methyltran_FxLD"/>
</dbReference>
<evidence type="ECO:0000256" key="1">
    <source>
        <dbReference type="ARBA" id="ARBA00004496"/>
    </source>
</evidence>
<dbReference type="PANTHER" id="PTHR11579">
    <property type="entry name" value="PROTEIN-L-ISOASPARTATE O-METHYLTRANSFERASE"/>
    <property type="match status" value="1"/>
</dbReference>
<dbReference type="PANTHER" id="PTHR11579:SF0">
    <property type="entry name" value="PROTEIN-L-ISOASPARTATE(D-ASPARTATE) O-METHYLTRANSFERASE"/>
    <property type="match status" value="1"/>
</dbReference>
<keyword evidence="6 12" id="KW-0489">Methyltransferase</keyword>
<keyword evidence="5" id="KW-0963">Cytoplasm</keyword>
<keyword evidence="13" id="KW-1185">Reference proteome</keyword>
<dbReference type="EC" id="2.1.1.77" evidence="3"/>
<evidence type="ECO:0000256" key="5">
    <source>
        <dbReference type="ARBA" id="ARBA00022490"/>
    </source>
</evidence>
<evidence type="ECO:0000256" key="6">
    <source>
        <dbReference type="ARBA" id="ARBA00022603"/>
    </source>
</evidence>
<evidence type="ECO:0000256" key="10">
    <source>
        <dbReference type="ARBA" id="ARBA00031323"/>
    </source>
</evidence>
<dbReference type="Gene3D" id="3.40.50.150">
    <property type="entry name" value="Vaccinia Virus protein VP39"/>
    <property type="match status" value="1"/>
</dbReference>
<dbReference type="CDD" id="cd02440">
    <property type="entry name" value="AdoMet_MTases"/>
    <property type="match status" value="1"/>
</dbReference>
<organism evidence="12 13">
    <name type="scientific">Streptomyces qinzhouensis</name>
    <dbReference type="NCBI Taxonomy" id="2599401"/>
    <lineage>
        <taxon>Bacteria</taxon>
        <taxon>Bacillati</taxon>
        <taxon>Actinomycetota</taxon>
        <taxon>Actinomycetes</taxon>
        <taxon>Kitasatosporales</taxon>
        <taxon>Streptomycetaceae</taxon>
        <taxon>Streptomyces</taxon>
    </lineage>
</organism>
<dbReference type="AlphaFoldDB" id="A0A5B8IKT6"/>
<protein>
    <recommendedName>
        <fullName evidence="4">Protein-L-isoaspartate O-methyltransferase</fullName>
        <ecNumber evidence="3">2.1.1.77</ecNumber>
    </recommendedName>
    <alternativeName>
        <fullName evidence="11">L-isoaspartyl protein carboxyl methyltransferase</fullName>
    </alternativeName>
    <alternativeName>
        <fullName evidence="9">Protein L-isoaspartyl methyltransferase</fullName>
    </alternativeName>
    <alternativeName>
        <fullName evidence="10">Protein-beta-aspartate methyltransferase</fullName>
    </alternativeName>
</protein>